<sequence>MRPDHLSYRRLVKSALVGALIGVVFDLAVAFLTRSASPFSVGQVPSYIAFGIVGFAGGWLFELFKAQTEVTDESVRTLTEMQHKVELLTRRLTYADEALTMLSAAPRHNEALTALIKASLSDSFRSIPYVGVPAYLTLLGMAISHADSYEGTHRTTFRWFFEREAGHYLNGLRDKAMSVKTRLVLIDDDDLDVMREDLANPEVMGYYWRHTGDTETFWMTVSEFRRAFPRRDVPRDLALYDRELWVAYDEPNQTLSFDVVPAADEVCKLFGDLREMIGRGQPELKRVERG</sequence>
<dbReference type="EMBL" id="BAABAB010000028">
    <property type="protein sequence ID" value="GAA3631480.1"/>
    <property type="molecule type" value="Genomic_DNA"/>
</dbReference>
<evidence type="ECO:0000313" key="3">
    <source>
        <dbReference type="Proteomes" id="UP001501490"/>
    </source>
</evidence>
<dbReference type="RefSeq" id="WP_344807422.1">
    <property type="nucleotide sequence ID" value="NZ_BAABAB010000028.1"/>
</dbReference>
<organism evidence="2 3">
    <name type="scientific">Microlunatus ginsengisoli</name>
    <dbReference type="NCBI Taxonomy" id="363863"/>
    <lineage>
        <taxon>Bacteria</taxon>
        <taxon>Bacillati</taxon>
        <taxon>Actinomycetota</taxon>
        <taxon>Actinomycetes</taxon>
        <taxon>Propionibacteriales</taxon>
        <taxon>Propionibacteriaceae</taxon>
        <taxon>Microlunatus</taxon>
    </lineage>
</organism>
<evidence type="ECO:0000313" key="2">
    <source>
        <dbReference type="EMBL" id="GAA3631480.1"/>
    </source>
</evidence>
<keyword evidence="1" id="KW-0812">Transmembrane</keyword>
<proteinExistence type="predicted"/>
<gene>
    <name evidence="2" type="ORF">GCM10022236_37580</name>
</gene>
<keyword evidence="1" id="KW-0472">Membrane</keyword>
<evidence type="ECO:0000256" key="1">
    <source>
        <dbReference type="SAM" id="Phobius"/>
    </source>
</evidence>
<accession>A0ABP7AGH7</accession>
<reference evidence="3" key="1">
    <citation type="journal article" date="2019" name="Int. J. Syst. Evol. Microbiol.">
        <title>The Global Catalogue of Microorganisms (GCM) 10K type strain sequencing project: providing services to taxonomists for standard genome sequencing and annotation.</title>
        <authorList>
            <consortium name="The Broad Institute Genomics Platform"/>
            <consortium name="The Broad Institute Genome Sequencing Center for Infectious Disease"/>
            <person name="Wu L."/>
            <person name="Ma J."/>
        </authorList>
    </citation>
    <scope>NUCLEOTIDE SEQUENCE [LARGE SCALE GENOMIC DNA]</scope>
    <source>
        <strain evidence="3">JCM 16929</strain>
    </source>
</reference>
<keyword evidence="1" id="KW-1133">Transmembrane helix</keyword>
<dbReference type="Proteomes" id="UP001501490">
    <property type="component" value="Unassembled WGS sequence"/>
</dbReference>
<keyword evidence="3" id="KW-1185">Reference proteome</keyword>
<name>A0ABP7AGH7_9ACTN</name>
<protein>
    <submittedName>
        <fullName evidence="2">Uncharacterized protein</fullName>
    </submittedName>
</protein>
<comment type="caution">
    <text evidence="2">The sequence shown here is derived from an EMBL/GenBank/DDBJ whole genome shotgun (WGS) entry which is preliminary data.</text>
</comment>
<feature type="transmembrane region" description="Helical" evidence="1">
    <location>
        <begin position="44"/>
        <end position="64"/>
    </location>
</feature>
<feature type="transmembrane region" description="Helical" evidence="1">
    <location>
        <begin position="12"/>
        <end position="32"/>
    </location>
</feature>